<dbReference type="Gene3D" id="6.20.350.10">
    <property type="match status" value="1"/>
</dbReference>
<evidence type="ECO:0000256" key="1">
    <source>
        <dbReference type="SAM" id="Phobius"/>
    </source>
</evidence>
<comment type="caution">
    <text evidence="3">The sequence shown here is derived from an EMBL/GenBank/DDBJ whole genome shotgun (WGS) entry which is preliminary data.</text>
</comment>
<feature type="transmembrane region" description="Helical" evidence="1">
    <location>
        <begin position="21"/>
        <end position="40"/>
    </location>
</feature>
<keyword evidence="1" id="KW-0472">Membrane</keyword>
<reference evidence="3" key="1">
    <citation type="submission" date="2010-05" db="EMBL/GenBank/DDBJ databases">
        <title>The draft genome of Desulfonatronospira thiodismutans ASO3-1.</title>
        <authorList>
            <consortium name="US DOE Joint Genome Institute (JGI-PGF)"/>
            <person name="Lucas S."/>
            <person name="Copeland A."/>
            <person name="Lapidus A."/>
            <person name="Cheng J.-F."/>
            <person name="Bruce D."/>
            <person name="Goodwin L."/>
            <person name="Pitluck S."/>
            <person name="Chertkov O."/>
            <person name="Brettin T."/>
            <person name="Detter J.C."/>
            <person name="Han C."/>
            <person name="Land M.L."/>
            <person name="Hauser L."/>
            <person name="Kyrpides N."/>
            <person name="Mikhailova N."/>
            <person name="Muyzer G."/>
            <person name="Woyke T."/>
        </authorList>
    </citation>
    <scope>NUCLEOTIDE SEQUENCE [LARGE SCALE GENOMIC DNA]</scope>
    <source>
        <strain evidence="3">ASO3-1</strain>
    </source>
</reference>
<dbReference type="eggNOG" id="COG0569">
    <property type="taxonomic scope" value="Bacteria"/>
</dbReference>
<dbReference type="SUPFAM" id="SSF51735">
    <property type="entry name" value="NAD(P)-binding Rossmann-fold domains"/>
    <property type="match status" value="1"/>
</dbReference>
<gene>
    <name evidence="3" type="ORF">Dthio_PD0394</name>
</gene>
<feature type="domain" description="RCK N-terminal" evidence="2">
    <location>
        <begin position="116"/>
        <end position="218"/>
    </location>
</feature>
<keyword evidence="4" id="KW-1185">Reference proteome</keyword>
<accession>D6SUV0</accession>
<evidence type="ECO:0000313" key="3">
    <source>
        <dbReference type="EMBL" id="EFI33080.1"/>
    </source>
</evidence>
<keyword evidence="1" id="KW-1133">Transmembrane helix</keyword>
<dbReference type="Proteomes" id="UP000005496">
    <property type="component" value="Unassembled WGS sequence"/>
</dbReference>
<dbReference type="InterPro" id="IPR036291">
    <property type="entry name" value="NAD(P)-bd_dom_sf"/>
</dbReference>
<dbReference type="EMBL" id="ACJN02000004">
    <property type="protein sequence ID" value="EFI33080.1"/>
    <property type="molecule type" value="Genomic_DNA"/>
</dbReference>
<dbReference type="AlphaFoldDB" id="D6SUV0"/>
<keyword evidence="1" id="KW-0812">Transmembrane</keyword>
<evidence type="ECO:0000313" key="4">
    <source>
        <dbReference type="Proteomes" id="UP000005496"/>
    </source>
</evidence>
<proteinExistence type="predicted"/>
<organism evidence="3 4">
    <name type="scientific">Desulfonatronospira thiodismutans ASO3-1</name>
    <dbReference type="NCBI Taxonomy" id="555779"/>
    <lineage>
        <taxon>Bacteria</taxon>
        <taxon>Pseudomonadati</taxon>
        <taxon>Thermodesulfobacteriota</taxon>
        <taxon>Desulfovibrionia</taxon>
        <taxon>Desulfovibrionales</taxon>
        <taxon>Desulfonatronovibrionaceae</taxon>
        <taxon>Desulfonatronospira</taxon>
    </lineage>
</organism>
<protein>
    <submittedName>
        <fullName evidence="3">TrkA-N domain protein</fullName>
    </submittedName>
</protein>
<dbReference type="RefSeq" id="WP_008871773.1">
    <property type="nucleotide sequence ID" value="NZ_ACJN02000004.1"/>
</dbReference>
<dbReference type="GO" id="GO:0006813">
    <property type="term" value="P:potassium ion transport"/>
    <property type="evidence" value="ECO:0007669"/>
    <property type="project" value="InterPro"/>
</dbReference>
<name>D6SUV0_9BACT</name>
<evidence type="ECO:0000259" key="2">
    <source>
        <dbReference type="Pfam" id="PF02254"/>
    </source>
</evidence>
<dbReference type="OrthoDB" id="5665572at2"/>
<sequence length="622" mass="71939">MEDKKINLNKKIGQFVDLRHACFALILFILFYILALLGLMRNDIVFLDAAYKALQMIVMNADLHEARLDMNIPLQISRFALPLFAAFSIIAVLFKIAGQQICYFRHSISPRKNVFLGAGRMAFGIIQSLDEDTPIIAMDINIDKKYAISIRERPNSILLHGDARDINTLKRLKLNKVDTIYIFTGDDNLDLDITSKVISLIPEKQRERPRLIVDIEDKSLRRIAGHIPNFQEYREKDGGIIWFSAKSLAARKLLIEYPPITISSQKYKKKVHKKVHIGIVGLGDFAKETVLQLVRHCVFFEDAPLLISLFDNDESQFQKFIARHPVLNFDQADAAYGGRSPIADILFYHYDTNSTSPGIIRRALSEREDIPFSRIYVTGDNDYSCVDASYRISQCLQVLRQNADVVCCLPELNNNTILIKYHSWETYTKIHFYQIMKDMLGRQEKYPGEISDNIGMMIHAAYGVINNKKDSEISEIELSKKYKELKNEEWIKLTDFQQYSSRHSGDHIFVKLREIGFSLEPCSNASTLPSSEVKIIELEKAIDENMENLKKNEHKRFCMERLIDDWLFDEKKDKPMQINNTIVKYEKLDEAEHDKDVAIIKALPHIVKMYIETNQFKLVRQQ</sequence>
<dbReference type="InterPro" id="IPR003148">
    <property type="entry name" value="RCK_N"/>
</dbReference>
<dbReference type="Pfam" id="PF02254">
    <property type="entry name" value="TrkA_N"/>
    <property type="match status" value="1"/>
</dbReference>
<dbReference type="Gene3D" id="3.40.50.720">
    <property type="entry name" value="NAD(P)-binding Rossmann-like Domain"/>
    <property type="match status" value="1"/>
</dbReference>